<evidence type="ECO:0000259" key="3">
    <source>
        <dbReference type="SMART" id="SM00854"/>
    </source>
</evidence>
<organism evidence="4 5">
    <name type="scientific">Candidatus Onthenecus intestinigallinarum</name>
    <dbReference type="NCBI Taxonomy" id="2840875"/>
    <lineage>
        <taxon>Bacteria</taxon>
        <taxon>Bacillati</taxon>
        <taxon>Bacillota</taxon>
        <taxon>Clostridia</taxon>
        <taxon>Eubacteriales</taxon>
        <taxon>Candidatus Onthenecus</taxon>
    </lineage>
</organism>
<protein>
    <submittedName>
        <fullName evidence="4">CapA family protein</fullName>
    </submittedName>
</protein>
<gene>
    <name evidence="4" type="ORF">IAB73_07735</name>
</gene>
<dbReference type="PANTHER" id="PTHR33393">
    <property type="entry name" value="POLYGLUTAMINE SYNTHESIS ACCESSORY PROTEIN RV0574C-RELATED"/>
    <property type="match status" value="1"/>
</dbReference>
<evidence type="ECO:0000313" key="5">
    <source>
        <dbReference type="Proteomes" id="UP000886887"/>
    </source>
</evidence>
<dbReference type="Pfam" id="PF09587">
    <property type="entry name" value="PGA_cap"/>
    <property type="match status" value="1"/>
</dbReference>
<comment type="caution">
    <text evidence="4">The sequence shown here is derived from an EMBL/GenBank/DDBJ whole genome shotgun (WGS) entry which is preliminary data.</text>
</comment>
<dbReference type="InterPro" id="IPR029052">
    <property type="entry name" value="Metallo-depent_PP-like"/>
</dbReference>
<dbReference type="InterPro" id="IPR052169">
    <property type="entry name" value="CW_Biosynth-Accessory"/>
</dbReference>
<evidence type="ECO:0000256" key="1">
    <source>
        <dbReference type="ARBA" id="ARBA00005662"/>
    </source>
</evidence>
<dbReference type="AlphaFoldDB" id="A0A9D1CRE7"/>
<dbReference type="PANTHER" id="PTHR33393:SF12">
    <property type="entry name" value="CAPSULE BIOSYNTHESIS PROTEIN CAPA"/>
    <property type="match status" value="1"/>
</dbReference>
<reference evidence="4" key="1">
    <citation type="submission" date="2020-10" db="EMBL/GenBank/DDBJ databases">
        <authorList>
            <person name="Gilroy R."/>
        </authorList>
    </citation>
    <scope>NUCLEOTIDE SEQUENCE</scope>
    <source>
        <strain evidence="4">ChiSxjej2B14-6234</strain>
    </source>
</reference>
<dbReference type="Proteomes" id="UP000886887">
    <property type="component" value="Unassembled WGS sequence"/>
</dbReference>
<accession>A0A9D1CRE7</accession>
<comment type="similarity">
    <text evidence="1">Belongs to the CapA family.</text>
</comment>
<evidence type="ECO:0000256" key="2">
    <source>
        <dbReference type="SAM" id="MobiDB-lite"/>
    </source>
</evidence>
<dbReference type="SMART" id="SM00854">
    <property type="entry name" value="PGA_cap"/>
    <property type="match status" value="1"/>
</dbReference>
<reference evidence="4" key="2">
    <citation type="journal article" date="2021" name="PeerJ">
        <title>Extensive microbial diversity within the chicken gut microbiome revealed by metagenomics and culture.</title>
        <authorList>
            <person name="Gilroy R."/>
            <person name="Ravi A."/>
            <person name="Getino M."/>
            <person name="Pursley I."/>
            <person name="Horton D.L."/>
            <person name="Alikhan N.F."/>
            <person name="Baker D."/>
            <person name="Gharbi K."/>
            <person name="Hall N."/>
            <person name="Watson M."/>
            <person name="Adriaenssens E.M."/>
            <person name="Foster-Nyarko E."/>
            <person name="Jarju S."/>
            <person name="Secka A."/>
            <person name="Antonio M."/>
            <person name="Oren A."/>
            <person name="Chaudhuri R.R."/>
            <person name="La Ragione R."/>
            <person name="Hildebrand F."/>
            <person name="Pallen M.J."/>
        </authorList>
    </citation>
    <scope>NUCLEOTIDE SEQUENCE</scope>
    <source>
        <strain evidence="4">ChiSxjej2B14-6234</strain>
    </source>
</reference>
<sequence length="443" mass="47862">MARRRRRRISFGTVLMLVLTFGALCLAGATIAYIAGDDLRLQTGQLFERMTETFRQYAGGRPEPAGAAPDASASQATAGPTATPAPTAEPTAQPQRTVTLSVVGSIYAPKNIRQSGYDEESGTYDFSALFGRVKPYISQADLTLGTIETYFAGEEAGYSNYNAPDALLDAIRDSGFDLLSLASEYALEKGEDGLRQTIMQLENRGMIAAGAYADPEQVGSAQMIKINGVQIAVLAYTYGFSDNTMERTRASQREGVAVIRQSDMVRDIGNARKAGADVVIVMPHWGTKNREEVASHTRSLARALAEAGADLILGAHPNVVQPVEKLTVTRSDGAQHDAYVAYSLGSFLTDSREAQNTAGMILQVRFTYDPQERTTRFDEVGYIPTYIQRVQEDGEYAYRILACADESYIAGQNTSVQKAIQTAQDAVVEAAGEDVVNLSGPQT</sequence>
<evidence type="ECO:0000313" key="4">
    <source>
        <dbReference type="EMBL" id="HIQ72078.1"/>
    </source>
</evidence>
<name>A0A9D1CRE7_9FIRM</name>
<dbReference type="SUPFAM" id="SSF56300">
    <property type="entry name" value="Metallo-dependent phosphatases"/>
    <property type="match status" value="1"/>
</dbReference>
<proteinExistence type="inferred from homology"/>
<dbReference type="EMBL" id="DVFJ01000028">
    <property type="protein sequence ID" value="HIQ72078.1"/>
    <property type="molecule type" value="Genomic_DNA"/>
</dbReference>
<dbReference type="CDD" id="cd07381">
    <property type="entry name" value="MPP_CapA"/>
    <property type="match status" value="1"/>
</dbReference>
<feature type="domain" description="Capsule synthesis protein CapA" evidence="3">
    <location>
        <begin position="99"/>
        <end position="351"/>
    </location>
</feature>
<dbReference type="InterPro" id="IPR019079">
    <property type="entry name" value="Capsule_synth_CapA"/>
</dbReference>
<dbReference type="Gene3D" id="3.60.21.10">
    <property type="match status" value="1"/>
</dbReference>
<feature type="region of interest" description="Disordered" evidence="2">
    <location>
        <begin position="58"/>
        <end position="95"/>
    </location>
</feature>